<sequence>MSAPTSTPTTPAADESTASSLLRRIPTQKIASFIRLKTQRPTKPPPIIFPPPSWSLDETQNNGAGASDLPDEPGIPRNLSEDKVTKEETPEPHAFAQRIRTLIDSLPLPAPTKDADVGAVDPKGPPLPLSVTADSKLMKLLCSESVMNGSRALGRQSVWSMLERLKHGSGATGGPTIGDEGHGDEREDEGVMMYAPLEPDAESQVELADSETVLEYLDEPAEPDKLDPSTPAPLDTKPAPSPPSAGKRTGVKPSKSRRKRTVQERTRWVPSPTQISLQAMWWGYRLYLPPPVMKVLDNTHLAAAKRGVMITTALKYLLDKVPLLLLPPQIRPAMMVLKRLTPYLGYVGVFIAWSWTAIKARDKGDGVVLTATWLLPVALVPATLKPSDFQRQPGGAKDVKATSPKTDSTPPAKPDSAPATGVSDSNKSTEPDLKPEAAQTGGASATKPDTDAEAPPSKRWSSFFLKREKSQGKADEQK</sequence>
<organism evidence="2 3">
    <name type="scientific">Mycena rosella</name>
    <name type="common">Pink bonnet</name>
    <name type="synonym">Agaricus rosellus</name>
    <dbReference type="NCBI Taxonomy" id="1033263"/>
    <lineage>
        <taxon>Eukaryota</taxon>
        <taxon>Fungi</taxon>
        <taxon>Dikarya</taxon>
        <taxon>Basidiomycota</taxon>
        <taxon>Agaricomycotina</taxon>
        <taxon>Agaricomycetes</taxon>
        <taxon>Agaricomycetidae</taxon>
        <taxon>Agaricales</taxon>
        <taxon>Marasmiineae</taxon>
        <taxon>Mycenaceae</taxon>
        <taxon>Mycena</taxon>
    </lineage>
</organism>
<feature type="region of interest" description="Disordered" evidence="1">
    <location>
        <begin position="386"/>
        <end position="478"/>
    </location>
</feature>
<keyword evidence="3" id="KW-1185">Reference proteome</keyword>
<gene>
    <name evidence="2" type="ORF">B0H17DRAFT_1070100</name>
</gene>
<feature type="compositionally biased region" description="Pro residues" evidence="1">
    <location>
        <begin position="42"/>
        <end position="53"/>
    </location>
</feature>
<dbReference type="Proteomes" id="UP001221757">
    <property type="component" value="Unassembled WGS sequence"/>
</dbReference>
<feature type="compositionally biased region" description="Basic and acidic residues" evidence="1">
    <location>
        <begin position="79"/>
        <end position="91"/>
    </location>
</feature>
<feature type="region of interest" description="Disordered" evidence="1">
    <location>
        <begin position="221"/>
        <end position="266"/>
    </location>
</feature>
<evidence type="ECO:0000313" key="2">
    <source>
        <dbReference type="EMBL" id="KAJ7687405.1"/>
    </source>
</evidence>
<proteinExistence type="predicted"/>
<feature type="region of interest" description="Disordered" evidence="1">
    <location>
        <begin position="1"/>
        <end position="91"/>
    </location>
</feature>
<feature type="region of interest" description="Disordered" evidence="1">
    <location>
        <begin position="166"/>
        <end position="186"/>
    </location>
</feature>
<comment type="caution">
    <text evidence="2">The sequence shown here is derived from an EMBL/GenBank/DDBJ whole genome shotgun (WGS) entry which is preliminary data.</text>
</comment>
<name>A0AAD7DBL5_MYCRO</name>
<protein>
    <submittedName>
        <fullName evidence="2">Uncharacterized protein</fullName>
    </submittedName>
</protein>
<evidence type="ECO:0000256" key="1">
    <source>
        <dbReference type="SAM" id="MobiDB-lite"/>
    </source>
</evidence>
<feature type="compositionally biased region" description="Low complexity" evidence="1">
    <location>
        <begin position="1"/>
        <end position="20"/>
    </location>
</feature>
<dbReference type="EMBL" id="JARKIE010000088">
    <property type="protein sequence ID" value="KAJ7687405.1"/>
    <property type="molecule type" value="Genomic_DNA"/>
</dbReference>
<evidence type="ECO:0000313" key="3">
    <source>
        <dbReference type="Proteomes" id="UP001221757"/>
    </source>
</evidence>
<accession>A0AAD7DBL5</accession>
<dbReference type="AlphaFoldDB" id="A0AAD7DBL5"/>
<reference evidence="2" key="1">
    <citation type="submission" date="2023-03" db="EMBL/GenBank/DDBJ databases">
        <title>Massive genome expansion in bonnet fungi (Mycena s.s.) driven by repeated elements and novel gene families across ecological guilds.</title>
        <authorList>
            <consortium name="Lawrence Berkeley National Laboratory"/>
            <person name="Harder C.B."/>
            <person name="Miyauchi S."/>
            <person name="Viragh M."/>
            <person name="Kuo A."/>
            <person name="Thoen E."/>
            <person name="Andreopoulos B."/>
            <person name="Lu D."/>
            <person name="Skrede I."/>
            <person name="Drula E."/>
            <person name="Henrissat B."/>
            <person name="Morin E."/>
            <person name="Kohler A."/>
            <person name="Barry K."/>
            <person name="LaButti K."/>
            <person name="Morin E."/>
            <person name="Salamov A."/>
            <person name="Lipzen A."/>
            <person name="Mereny Z."/>
            <person name="Hegedus B."/>
            <person name="Baldrian P."/>
            <person name="Stursova M."/>
            <person name="Weitz H."/>
            <person name="Taylor A."/>
            <person name="Grigoriev I.V."/>
            <person name="Nagy L.G."/>
            <person name="Martin F."/>
            <person name="Kauserud H."/>
        </authorList>
    </citation>
    <scope>NUCLEOTIDE SEQUENCE</scope>
    <source>
        <strain evidence="2">CBHHK067</strain>
    </source>
</reference>
<feature type="compositionally biased region" description="Basic and acidic residues" evidence="1">
    <location>
        <begin position="465"/>
        <end position="478"/>
    </location>
</feature>